<accession>A0A0Q0XPM6</accession>
<protein>
    <submittedName>
        <fullName evidence="1">Uncharacterized protein</fullName>
    </submittedName>
</protein>
<reference evidence="1 2" key="1">
    <citation type="submission" date="2014-09" db="EMBL/GenBank/DDBJ databases">
        <title>Genome sequence of Flavobacterium aquidurense RC62.</title>
        <authorList>
            <person name="Kim J.F."/>
            <person name="Kwak M.-J."/>
        </authorList>
    </citation>
    <scope>NUCLEOTIDE SEQUENCE [LARGE SCALE GENOMIC DNA]</scope>
    <source>
        <strain evidence="1 2">RC62</strain>
    </source>
</reference>
<proteinExistence type="predicted"/>
<dbReference type="EMBL" id="JRLF01000015">
    <property type="protein sequence ID" value="KQB37832.1"/>
    <property type="molecule type" value="Genomic_DNA"/>
</dbReference>
<sequence>MDFRYGVTYGDPSFLRITKMAKKLCASATSQDYFYHFM</sequence>
<evidence type="ECO:0000313" key="1">
    <source>
        <dbReference type="EMBL" id="KQB37832.1"/>
    </source>
</evidence>
<dbReference type="Proteomes" id="UP000050443">
    <property type="component" value="Unassembled WGS sequence"/>
</dbReference>
<dbReference type="AlphaFoldDB" id="A0A0Q0XPM6"/>
<evidence type="ECO:0000313" key="2">
    <source>
        <dbReference type="Proteomes" id="UP000050443"/>
    </source>
</evidence>
<organism evidence="1 2">
    <name type="scientific">Flavobacterium aquidurense</name>
    <dbReference type="NCBI Taxonomy" id="362413"/>
    <lineage>
        <taxon>Bacteria</taxon>
        <taxon>Pseudomonadati</taxon>
        <taxon>Bacteroidota</taxon>
        <taxon>Flavobacteriia</taxon>
        <taxon>Flavobacteriales</taxon>
        <taxon>Flavobacteriaceae</taxon>
        <taxon>Flavobacterium</taxon>
    </lineage>
</organism>
<gene>
    <name evidence="1" type="ORF">RC62_2998</name>
</gene>
<dbReference type="PATRIC" id="fig|362413.3.peg.2948"/>
<name>A0A0Q0XPM6_9FLAO</name>
<comment type="caution">
    <text evidence="1">The sequence shown here is derived from an EMBL/GenBank/DDBJ whole genome shotgun (WGS) entry which is preliminary data.</text>
</comment>